<sequence length="81" mass="8920">MFPIVFLFLPAILLLGFVVGVIMFIDVVLEELFPSTCSPDVPCNRRSPLVQGENRRSGAANHETSNTSSHRPARSVTLLHT</sequence>
<keyword evidence="3" id="KW-1185">Reference proteome</keyword>
<evidence type="ECO:0000313" key="3">
    <source>
        <dbReference type="Proteomes" id="UP000323917"/>
    </source>
</evidence>
<evidence type="ECO:0000313" key="2">
    <source>
        <dbReference type="EMBL" id="QEG36107.1"/>
    </source>
</evidence>
<dbReference type="KEGG" id="bgok:Pr1d_34160"/>
<gene>
    <name evidence="2" type="ORF">Pr1d_34160</name>
</gene>
<accession>A0A5B9QAS4</accession>
<dbReference type="AlphaFoldDB" id="A0A5B9QAS4"/>
<proteinExistence type="predicted"/>
<protein>
    <submittedName>
        <fullName evidence="2">Uncharacterized protein</fullName>
    </submittedName>
</protein>
<organism evidence="2 3">
    <name type="scientific">Bythopirellula goksoeyrii</name>
    <dbReference type="NCBI Taxonomy" id="1400387"/>
    <lineage>
        <taxon>Bacteria</taxon>
        <taxon>Pseudomonadati</taxon>
        <taxon>Planctomycetota</taxon>
        <taxon>Planctomycetia</taxon>
        <taxon>Pirellulales</taxon>
        <taxon>Lacipirellulaceae</taxon>
        <taxon>Bythopirellula</taxon>
    </lineage>
</organism>
<reference evidence="2 3" key="1">
    <citation type="submission" date="2019-08" db="EMBL/GenBank/DDBJ databases">
        <title>Deep-cultivation of Planctomycetes and their phenomic and genomic characterization uncovers novel biology.</title>
        <authorList>
            <person name="Wiegand S."/>
            <person name="Jogler M."/>
            <person name="Boedeker C."/>
            <person name="Pinto D."/>
            <person name="Vollmers J."/>
            <person name="Rivas-Marin E."/>
            <person name="Kohn T."/>
            <person name="Peeters S.H."/>
            <person name="Heuer A."/>
            <person name="Rast P."/>
            <person name="Oberbeckmann S."/>
            <person name="Bunk B."/>
            <person name="Jeske O."/>
            <person name="Meyerdierks A."/>
            <person name="Storesund J.E."/>
            <person name="Kallscheuer N."/>
            <person name="Luecker S."/>
            <person name="Lage O.M."/>
            <person name="Pohl T."/>
            <person name="Merkel B.J."/>
            <person name="Hornburger P."/>
            <person name="Mueller R.-W."/>
            <person name="Bruemmer F."/>
            <person name="Labrenz M."/>
            <person name="Spormann A.M."/>
            <person name="Op den Camp H."/>
            <person name="Overmann J."/>
            <person name="Amann R."/>
            <person name="Jetten M.S.M."/>
            <person name="Mascher T."/>
            <person name="Medema M.H."/>
            <person name="Devos D.P."/>
            <person name="Kaster A.-K."/>
            <person name="Ovreas L."/>
            <person name="Rohde M."/>
            <person name="Galperin M.Y."/>
            <person name="Jogler C."/>
        </authorList>
    </citation>
    <scope>NUCLEOTIDE SEQUENCE [LARGE SCALE GENOMIC DNA]</scope>
    <source>
        <strain evidence="2 3">Pr1d</strain>
    </source>
</reference>
<feature type="region of interest" description="Disordered" evidence="1">
    <location>
        <begin position="40"/>
        <end position="81"/>
    </location>
</feature>
<name>A0A5B9QAS4_9BACT</name>
<evidence type="ECO:0000256" key="1">
    <source>
        <dbReference type="SAM" id="MobiDB-lite"/>
    </source>
</evidence>
<dbReference type="Proteomes" id="UP000323917">
    <property type="component" value="Chromosome"/>
</dbReference>
<dbReference type="EMBL" id="CP042913">
    <property type="protein sequence ID" value="QEG36107.1"/>
    <property type="molecule type" value="Genomic_DNA"/>
</dbReference>